<evidence type="ECO:0000313" key="1">
    <source>
        <dbReference type="EMBL" id="RZU61453.1"/>
    </source>
</evidence>
<sequence length="510" mass="55329">MISQVWTDIYGGGYTGNIWFRSTLSIGSTPFPFGPWKRITPEVGQDYAGRNAMLLQDFTRRRGPVHTNGKAAVAYRFDHGLGNYRDFIKPMFDARGWKHSQALNSGQWSASEMGGVTPAIVDGWVQEGLLEIWHHGLDHTDTGSEGGFMSRIVNSLDTLKSQIPSATIDGYCPPGVGGDSYLGFNGGNSAEAFFNTEAGRLVLSHHAVSSGYISGTAYHRKLDGVIRHGLGHITADTLSAATLNNRLDTAIANGEGMQVMLHPSQLNLTDKITAAEFEAHLDYVQQKVDEGLVVVLSPYELVLADKTPVAPIELGDRDLNTLLTSGTYIQPSSVNAGGANNYPEGRAGSVTVIGNSGGTLVNQIYHSYGATNRVWHRTYYSGTWYPWQADDTLDTGWRDLSGLLTNGWVAETQFRVRRVGDKVTLRIHRLNGSAASTSSVIALPSGFRPTNTTELFIRSDEAGTVMKLLTLRWDGAMFLSTGTVTTNNGGSEWTFSTNANWPTTLPGTAV</sequence>
<dbReference type="SUPFAM" id="SSF88713">
    <property type="entry name" value="Glycoside hydrolase/deacetylase"/>
    <property type="match status" value="1"/>
</dbReference>
<protein>
    <recommendedName>
        <fullName evidence="3">Polysaccharide deacetylase</fullName>
    </recommendedName>
</protein>
<gene>
    <name evidence="1" type="ORF">EV380_1023</name>
</gene>
<dbReference type="RefSeq" id="WP_130449788.1">
    <property type="nucleotide sequence ID" value="NZ_SHLA01000001.1"/>
</dbReference>
<keyword evidence="2" id="KW-1185">Reference proteome</keyword>
<accession>A0A4Q8ACW3</accession>
<dbReference type="AlphaFoldDB" id="A0A4Q8ACW3"/>
<name>A0A4Q8ACW3_9MICC</name>
<dbReference type="EMBL" id="SHLA01000001">
    <property type="protein sequence ID" value="RZU61453.1"/>
    <property type="molecule type" value="Genomic_DNA"/>
</dbReference>
<reference evidence="1 2" key="1">
    <citation type="submission" date="2019-02" db="EMBL/GenBank/DDBJ databases">
        <title>Sequencing the genomes of 1000 actinobacteria strains.</title>
        <authorList>
            <person name="Klenk H.-P."/>
        </authorList>
    </citation>
    <scope>NUCLEOTIDE SEQUENCE [LARGE SCALE GENOMIC DNA]</scope>
    <source>
        <strain evidence="1 2">DSM 17364</strain>
    </source>
</reference>
<dbReference type="OrthoDB" id="4791147at2"/>
<comment type="caution">
    <text evidence="1">The sequence shown here is derived from an EMBL/GenBank/DDBJ whole genome shotgun (WGS) entry which is preliminary data.</text>
</comment>
<dbReference type="GO" id="GO:0005975">
    <property type="term" value="P:carbohydrate metabolic process"/>
    <property type="evidence" value="ECO:0007669"/>
    <property type="project" value="InterPro"/>
</dbReference>
<dbReference type="InterPro" id="IPR011330">
    <property type="entry name" value="Glyco_hydro/deAcase_b/a-brl"/>
</dbReference>
<evidence type="ECO:0000313" key="2">
    <source>
        <dbReference type="Proteomes" id="UP000292685"/>
    </source>
</evidence>
<organism evidence="1 2">
    <name type="scientific">Zhihengliuella halotolerans</name>
    <dbReference type="NCBI Taxonomy" id="370736"/>
    <lineage>
        <taxon>Bacteria</taxon>
        <taxon>Bacillati</taxon>
        <taxon>Actinomycetota</taxon>
        <taxon>Actinomycetes</taxon>
        <taxon>Micrococcales</taxon>
        <taxon>Micrococcaceae</taxon>
        <taxon>Zhihengliuella</taxon>
    </lineage>
</organism>
<evidence type="ECO:0008006" key="3">
    <source>
        <dbReference type="Google" id="ProtNLM"/>
    </source>
</evidence>
<dbReference type="Proteomes" id="UP000292685">
    <property type="component" value="Unassembled WGS sequence"/>
</dbReference>
<dbReference type="CDD" id="cd19958">
    <property type="entry name" value="pyocin_knob"/>
    <property type="match status" value="1"/>
</dbReference>
<proteinExistence type="predicted"/>